<comment type="caution">
    <text evidence="4">The sequence shown here is derived from an EMBL/GenBank/DDBJ whole genome shotgun (WGS) entry which is preliminary data.</text>
</comment>
<accession>A0A397UCN2</accession>
<sequence>MCSQSDSNSDVKIIAGSGLNIKEFSAHSSVLRSCSLYFQRALSERWKDQKYGKSILLASAEDCLNILVASDELELLDLAECAQKHLIQEFSPWLFSNLVKSLNVACYHNHFHELYNHVLNFTFRNPYSLFDSADLSLLNEVAMICLLESDELELEETEIWNCLIKWGISKFLDDDISNWSNEYVLSWFDEDFMALKETISSCIPLVRYYHIPKNYINKQIKRYHLDSDMFIKTKTPPRRCSRLITNENNAIISSWIDKKDKDYYTCITDPYKVKLLLRGSRDGFSIDTFHRFCDFKGPTIVIIKTIQGDLIGGYNPLNWNSFTEKIELSYDELHIEILDFIFHFIFSVPYFTLKKKPYFSKTSDSFIFSFTDQSNPVLSRVKTERINPAIWNNESSGPSFGETDLCMKHSNHWISHWKTYENKITNSTQLIVEEYEVLVFENYYSMMNNIFIKILGIIKIFKIFIFYCIIIHLNFIMLICCLLKPVGYIVFCMFGFICMMIIDCYIITHRDTGFRR</sequence>
<evidence type="ECO:0000259" key="3">
    <source>
        <dbReference type="PROSITE" id="PS51886"/>
    </source>
</evidence>
<dbReference type="InterPro" id="IPR006571">
    <property type="entry name" value="TLDc_dom"/>
</dbReference>
<name>A0A397UCN2_9GLOM</name>
<evidence type="ECO:0000259" key="2">
    <source>
        <dbReference type="PROSITE" id="PS50097"/>
    </source>
</evidence>
<evidence type="ECO:0008006" key="6">
    <source>
        <dbReference type="Google" id="ProtNLM"/>
    </source>
</evidence>
<evidence type="ECO:0000313" key="5">
    <source>
        <dbReference type="Proteomes" id="UP000266673"/>
    </source>
</evidence>
<feature type="domain" description="TLDc" evidence="3">
    <location>
        <begin position="242"/>
        <end position="441"/>
    </location>
</feature>
<dbReference type="Gene3D" id="3.30.710.10">
    <property type="entry name" value="Potassium Channel Kv1.1, Chain A"/>
    <property type="match status" value="1"/>
</dbReference>
<feature type="transmembrane region" description="Helical" evidence="1">
    <location>
        <begin position="454"/>
        <end position="479"/>
    </location>
</feature>
<dbReference type="PROSITE" id="PS50097">
    <property type="entry name" value="BTB"/>
    <property type="match status" value="1"/>
</dbReference>
<dbReference type="PROSITE" id="PS51886">
    <property type="entry name" value="TLDC"/>
    <property type="match status" value="1"/>
</dbReference>
<dbReference type="EMBL" id="QKWP01001745">
    <property type="protein sequence ID" value="RIB06898.1"/>
    <property type="molecule type" value="Genomic_DNA"/>
</dbReference>
<keyword evidence="1" id="KW-0472">Membrane</keyword>
<gene>
    <name evidence="4" type="ORF">C2G38_476954</name>
</gene>
<evidence type="ECO:0000256" key="1">
    <source>
        <dbReference type="SAM" id="Phobius"/>
    </source>
</evidence>
<keyword evidence="5" id="KW-1185">Reference proteome</keyword>
<dbReference type="InterPro" id="IPR011333">
    <property type="entry name" value="SKP1/BTB/POZ_sf"/>
</dbReference>
<feature type="domain" description="BTB" evidence="2">
    <location>
        <begin position="9"/>
        <end position="76"/>
    </location>
</feature>
<keyword evidence="1" id="KW-0812">Transmembrane</keyword>
<feature type="transmembrane region" description="Helical" evidence="1">
    <location>
        <begin position="485"/>
        <end position="507"/>
    </location>
</feature>
<dbReference type="InterPro" id="IPR000210">
    <property type="entry name" value="BTB/POZ_dom"/>
</dbReference>
<dbReference type="Pfam" id="PF07534">
    <property type="entry name" value="TLD"/>
    <property type="match status" value="1"/>
</dbReference>
<keyword evidence="1" id="KW-1133">Transmembrane helix</keyword>
<evidence type="ECO:0000313" key="4">
    <source>
        <dbReference type="EMBL" id="RIB06898.1"/>
    </source>
</evidence>
<dbReference type="SUPFAM" id="SSF54695">
    <property type="entry name" value="POZ domain"/>
    <property type="match status" value="1"/>
</dbReference>
<organism evidence="4 5">
    <name type="scientific">Gigaspora rosea</name>
    <dbReference type="NCBI Taxonomy" id="44941"/>
    <lineage>
        <taxon>Eukaryota</taxon>
        <taxon>Fungi</taxon>
        <taxon>Fungi incertae sedis</taxon>
        <taxon>Mucoromycota</taxon>
        <taxon>Glomeromycotina</taxon>
        <taxon>Glomeromycetes</taxon>
        <taxon>Diversisporales</taxon>
        <taxon>Gigasporaceae</taxon>
        <taxon>Gigaspora</taxon>
    </lineage>
</organism>
<proteinExistence type="predicted"/>
<dbReference type="OrthoDB" id="2437674at2759"/>
<protein>
    <recommendedName>
        <fullName evidence="6">TLDc domain-containing protein</fullName>
    </recommendedName>
</protein>
<dbReference type="Proteomes" id="UP000266673">
    <property type="component" value="Unassembled WGS sequence"/>
</dbReference>
<reference evidence="4 5" key="1">
    <citation type="submission" date="2018-06" db="EMBL/GenBank/DDBJ databases">
        <title>Comparative genomics reveals the genomic features of Rhizophagus irregularis, R. cerebriforme, R. diaphanum and Gigaspora rosea, and their symbiotic lifestyle signature.</title>
        <authorList>
            <person name="Morin E."/>
            <person name="San Clemente H."/>
            <person name="Chen E.C.H."/>
            <person name="De La Providencia I."/>
            <person name="Hainaut M."/>
            <person name="Kuo A."/>
            <person name="Kohler A."/>
            <person name="Murat C."/>
            <person name="Tang N."/>
            <person name="Roy S."/>
            <person name="Loubradou J."/>
            <person name="Henrissat B."/>
            <person name="Grigoriev I.V."/>
            <person name="Corradi N."/>
            <person name="Roux C."/>
            <person name="Martin F.M."/>
        </authorList>
    </citation>
    <scope>NUCLEOTIDE SEQUENCE [LARGE SCALE GENOMIC DNA]</scope>
    <source>
        <strain evidence="4 5">DAOM 194757</strain>
    </source>
</reference>
<dbReference type="AlphaFoldDB" id="A0A397UCN2"/>